<protein>
    <recommendedName>
        <fullName evidence="4">Transcription factor 25</fullName>
    </recommendedName>
</protein>
<evidence type="ECO:0008006" key="4">
    <source>
        <dbReference type="Google" id="ProtNLM"/>
    </source>
</evidence>
<evidence type="ECO:0000256" key="1">
    <source>
        <dbReference type="SAM" id="MobiDB-lite"/>
    </source>
</evidence>
<dbReference type="PANTHER" id="PTHR22684:SF0">
    <property type="entry name" value="RIBOSOME QUALITY CONTROL COMPLEX SUBUNIT TCF25"/>
    <property type="match status" value="1"/>
</dbReference>
<dbReference type="AlphaFoldDB" id="A0A834LR38"/>
<keyword evidence="3" id="KW-1185">Reference proteome</keyword>
<accession>A0A834LR38</accession>
<evidence type="ECO:0000313" key="2">
    <source>
        <dbReference type="EMBL" id="KAF7144748.1"/>
    </source>
</evidence>
<dbReference type="OrthoDB" id="205993at2759"/>
<proteinExistence type="predicted"/>
<sequence length="729" mass="83157">MGPQLGVGYPIPHPLKKTGHGFKFQSESLESNPPYKLGFLFYKLPLFPPLGDRSLFVVAGVILVGSPNWVIYEPNERTGVVVQARIRMSRLLRKVLKEQESLCQPKDEEHEVDDGDSSESLDSPPPVSLNPFDLLNDDDYGQDQEIVKMGWREYFVLVITAWVLRLTRHTQCMINKGIQVSEAEIADEPLVGESDEKEPGKALDEMVEKFSVEVNVSSHLSGPLKAKPANVEVGDSLLKQCMTDILQVDPKYLRAENELRRIFGSKVVNSFQKNQQTRSSGQIRGGRRGSHNHRRVILVSPSEHWPRWDGSLLMEFLETRDGYHYFKYAHSSLYSQAQRAFEAAKAIHDPNGIANILMHHPYHLDSLIAMAEYFSFSGEQPMSAEFIAKCLYALECAWHPMFNPLQGKCQLKYSHETNRPLFHALFDHMKNMDRRGCHRSALEICKLLLSLDSDDRKGALCCIDYFSLRSKEYAWLEHFSGEYRHDNSLWLFPNFSFSLAVCRFYLELEGSSKDTGMKSGKATSTDLMKQALMLHPTVLKKLVEKVPLKDQAWKNIVQHSYFGSDQIGIPSLDHLINIYVARSYLIWRLPDLQKLLKNSALLVIETLKHNSSEARDWACVRKEAFPSEKNEYSHLLVSDFSDSVPTMPPEMLQNFMVDPRMREEVQNGGQVANPRAPRDGGSGAKETKGRDALLLFSCSIFFHATLYRNHTTLPNYCFYRLTEDMSKPP</sequence>
<gene>
    <name evidence="2" type="ORF">RHSIM_Rhsim04G0175800</name>
</gene>
<comment type="caution">
    <text evidence="2">The sequence shown here is derived from an EMBL/GenBank/DDBJ whole genome shotgun (WGS) entry which is preliminary data.</text>
</comment>
<dbReference type="EMBL" id="WJXA01000004">
    <property type="protein sequence ID" value="KAF7144748.1"/>
    <property type="molecule type" value="Genomic_DNA"/>
</dbReference>
<name>A0A834LR38_RHOSS</name>
<reference evidence="2" key="1">
    <citation type="submission" date="2019-11" db="EMBL/GenBank/DDBJ databases">
        <authorList>
            <person name="Liu Y."/>
            <person name="Hou J."/>
            <person name="Li T.-Q."/>
            <person name="Guan C.-H."/>
            <person name="Wu X."/>
            <person name="Wu H.-Z."/>
            <person name="Ling F."/>
            <person name="Zhang R."/>
            <person name="Shi X.-G."/>
            <person name="Ren J.-P."/>
            <person name="Chen E.-F."/>
            <person name="Sun J.-M."/>
        </authorList>
    </citation>
    <scope>NUCLEOTIDE SEQUENCE</scope>
    <source>
        <strain evidence="2">Adult_tree_wgs_1</strain>
        <tissue evidence="2">Leaves</tissue>
    </source>
</reference>
<dbReference type="PANTHER" id="PTHR22684">
    <property type="entry name" value="NULP1-RELATED"/>
    <property type="match status" value="1"/>
</dbReference>
<organism evidence="2 3">
    <name type="scientific">Rhododendron simsii</name>
    <name type="common">Sims's rhododendron</name>
    <dbReference type="NCBI Taxonomy" id="118357"/>
    <lineage>
        <taxon>Eukaryota</taxon>
        <taxon>Viridiplantae</taxon>
        <taxon>Streptophyta</taxon>
        <taxon>Embryophyta</taxon>
        <taxon>Tracheophyta</taxon>
        <taxon>Spermatophyta</taxon>
        <taxon>Magnoliopsida</taxon>
        <taxon>eudicotyledons</taxon>
        <taxon>Gunneridae</taxon>
        <taxon>Pentapetalae</taxon>
        <taxon>asterids</taxon>
        <taxon>Ericales</taxon>
        <taxon>Ericaceae</taxon>
        <taxon>Ericoideae</taxon>
        <taxon>Rhodoreae</taxon>
        <taxon>Rhododendron</taxon>
    </lineage>
</organism>
<dbReference type="GO" id="GO:1990112">
    <property type="term" value="C:RQC complex"/>
    <property type="evidence" value="ECO:0007669"/>
    <property type="project" value="TreeGrafter"/>
</dbReference>
<feature type="compositionally biased region" description="Acidic residues" evidence="1">
    <location>
        <begin position="110"/>
        <end position="119"/>
    </location>
</feature>
<dbReference type="Pfam" id="PF04910">
    <property type="entry name" value="Tcf25"/>
    <property type="match status" value="1"/>
</dbReference>
<evidence type="ECO:0000313" key="3">
    <source>
        <dbReference type="Proteomes" id="UP000626092"/>
    </source>
</evidence>
<feature type="region of interest" description="Disordered" evidence="1">
    <location>
        <begin position="103"/>
        <end position="134"/>
    </location>
</feature>
<feature type="region of interest" description="Disordered" evidence="1">
    <location>
        <begin position="665"/>
        <end position="685"/>
    </location>
</feature>
<dbReference type="Proteomes" id="UP000626092">
    <property type="component" value="Unassembled WGS sequence"/>
</dbReference>
<dbReference type="InterPro" id="IPR006994">
    <property type="entry name" value="TCF25/Rqc1"/>
</dbReference>